<dbReference type="Gene3D" id="1.10.490.160">
    <property type="match status" value="1"/>
</dbReference>
<dbReference type="GO" id="GO:0030018">
    <property type="term" value="C:Z disc"/>
    <property type="evidence" value="ECO:0007669"/>
    <property type="project" value="TreeGrafter"/>
</dbReference>
<evidence type="ECO:0000256" key="1">
    <source>
        <dbReference type="SAM" id="MobiDB-lite"/>
    </source>
</evidence>
<organism evidence="3 4">
    <name type="scientific">Opisthorchis viverrini</name>
    <name type="common">Southeast Asian liver fluke</name>
    <dbReference type="NCBI Taxonomy" id="6198"/>
    <lineage>
        <taxon>Eukaryota</taxon>
        <taxon>Metazoa</taxon>
        <taxon>Spiralia</taxon>
        <taxon>Lophotrochozoa</taxon>
        <taxon>Platyhelminthes</taxon>
        <taxon>Trematoda</taxon>
        <taxon>Digenea</taxon>
        <taxon>Opisthorchiida</taxon>
        <taxon>Opisthorchiata</taxon>
        <taxon>Opisthorchiidae</taxon>
        <taxon>Opisthorchis</taxon>
    </lineage>
</organism>
<dbReference type="GO" id="GO:0034704">
    <property type="term" value="C:calcium channel complex"/>
    <property type="evidence" value="ECO:0007669"/>
    <property type="project" value="TreeGrafter"/>
</dbReference>
<dbReference type="AlphaFoldDB" id="A0A1S8WJM1"/>
<feature type="region of interest" description="Disordered" evidence="1">
    <location>
        <begin position="102"/>
        <end position="132"/>
    </location>
</feature>
<dbReference type="PANTHER" id="PTHR46399">
    <property type="entry name" value="B30.2/SPRY DOMAIN-CONTAINING PROTEIN"/>
    <property type="match status" value="1"/>
</dbReference>
<dbReference type="GO" id="GO:0014808">
    <property type="term" value="P:release of sequestered calcium ion into cytosol by sarcoplasmic reticulum"/>
    <property type="evidence" value="ECO:0007669"/>
    <property type="project" value="TreeGrafter"/>
</dbReference>
<feature type="domain" description="Ryanodine receptor Ryr" evidence="2">
    <location>
        <begin position="22"/>
        <end position="98"/>
    </location>
</feature>
<dbReference type="Pfam" id="PF02026">
    <property type="entry name" value="RyR"/>
    <property type="match status" value="1"/>
</dbReference>
<keyword evidence="4" id="KW-1185">Reference proteome</keyword>
<accession>A0A1S8WJM1</accession>
<dbReference type="GO" id="GO:0005790">
    <property type="term" value="C:smooth endoplasmic reticulum"/>
    <property type="evidence" value="ECO:0007669"/>
    <property type="project" value="TreeGrafter"/>
</dbReference>
<dbReference type="InterPro" id="IPR003032">
    <property type="entry name" value="Ryanodine_rcpt"/>
</dbReference>
<name>A0A1S8WJM1_OPIVI</name>
<gene>
    <name evidence="3" type="ORF">X801_09564</name>
</gene>
<proteinExistence type="predicted"/>
<dbReference type="GO" id="GO:0006941">
    <property type="term" value="P:striated muscle contraction"/>
    <property type="evidence" value="ECO:0007669"/>
    <property type="project" value="TreeGrafter"/>
</dbReference>
<dbReference type="GO" id="GO:0005219">
    <property type="term" value="F:ryanodine-sensitive calcium-release channel activity"/>
    <property type="evidence" value="ECO:0007669"/>
    <property type="project" value="TreeGrafter"/>
</dbReference>
<protein>
    <submittedName>
        <fullName evidence="3">RyR domain protein</fullName>
    </submittedName>
</protein>
<dbReference type="GO" id="GO:0042383">
    <property type="term" value="C:sarcolemma"/>
    <property type="evidence" value="ECO:0007669"/>
    <property type="project" value="TreeGrafter"/>
</dbReference>
<dbReference type="EMBL" id="KV906502">
    <property type="protein sequence ID" value="OON14646.1"/>
    <property type="molecule type" value="Genomic_DNA"/>
</dbReference>
<dbReference type="GO" id="GO:0033017">
    <property type="term" value="C:sarcoplasmic reticulum membrane"/>
    <property type="evidence" value="ECO:0007669"/>
    <property type="project" value="TreeGrafter"/>
</dbReference>
<sequence length="132" mass="14520">MIGVDKPPDIAANELTWRQTGDLRGVNVSKEMINLAERLADNAHNIWARQKMHDLEAIGGGVHQLLVPYEILTDNERKRYRRLTHELIKYLQYHGYRMSFRSGGAQQQSAQGGGGAGGATADAGRPADGHGE</sequence>
<evidence type="ECO:0000259" key="2">
    <source>
        <dbReference type="Pfam" id="PF02026"/>
    </source>
</evidence>
<dbReference type="PANTHER" id="PTHR46399:SF8">
    <property type="entry name" value="B30.2_SPRY DOMAIN-CONTAINING PROTEIN"/>
    <property type="match status" value="1"/>
</dbReference>
<evidence type="ECO:0000313" key="4">
    <source>
        <dbReference type="Proteomes" id="UP000243686"/>
    </source>
</evidence>
<dbReference type="Proteomes" id="UP000243686">
    <property type="component" value="Unassembled WGS sequence"/>
</dbReference>
<reference evidence="3 4" key="1">
    <citation type="submission" date="2015-03" db="EMBL/GenBank/DDBJ databases">
        <title>Draft genome of the nematode, Opisthorchis viverrini.</title>
        <authorList>
            <person name="Mitreva M."/>
        </authorList>
    </citation>
    <scope>NUCLEOTIDE SEQUENCE [LARGE SCALE GENOMIC DNA]</scope>
    <source>
        <strain evidence="3">Khon Kaen</strain>
    </source>
</reference>
<evidence type="ECO:0000313" key="3">
    <source>
        <dbReference type="EMBL" id="OON14646.1"/>
    </source>
</evidence>
<dbReference type="InterPro" id="IPR015925">
    <property type="entry name" value="Ryanodine_IP3_receptor"/>
</dbReference>